<organism evidence="3 4">
    <name type="scientific">Pelomonas nitida</name>
    <dbReference type="NCBI Taxonomy" id="3299027"/>
    <lineage>
        <taxon>Bacteria</taxon>
        <taxon>Pseudomonadati</taxon>
        <taxon>Pseudomonadota</taxon>
        <taxon>Betaproteobacteria</taxon>
        <taxon>Burkholderiales</taxon>
        <taxon>Sphaerotilaceae</taxon>
        <taxon>Roseateles</taxon>
    </lineage>
</organism>
<protein>
    <submittedName>
        <fullName evidence="3">Intradiol ring-cleavage dioxygenase</fullName>
    </submittedName>
</protein>
<keyword evidence="4" id="KW-1185">Reference proteome</keyword>
<feature type="compositionally biased region" description="Gly residues" evidence="1">
    <location>
        <begin position="313"/>
        <end position="328"/>
    </location>
</feature>
<dbReference type="GO" id="GO:0051213">
    <property type="term" value="F:dioxygenase activity"/>
    <property type="evidence" value="ECO:0007669"/>
    <property type="project" value="UniProtKB-KW"/>
</dbReference>
<dbReference type="SUPFAM" id="SSF49482">
    <property type="entry name" value="Aromatic compound dioxygenase"/>
    <property type="match status" value="1"/>
</dbReference>
<dbReference type="PANTHER" id="PTHR34315:SF1">
    <property type="entry name" value="INTRADIOL RING-CLEAVAGE DIOXYGENASES DOMAIN-CONTAINING PROTEIN-RELATED"/>
    <property type="match status" value="1"/>
</dbReference>
<dbReference type="InterPro" id="IPR015889">
    <property type="entry name" value="Intradiol_dOase_core"/>
</dbReference>
<sequence length="328" mass="32836">MAKPPPSPATAGSLPPTGRRRLLGAAGGLGAASLLGCAGTGPSPGMTPTPADSDLARLDRLLAGGLPACRVAPTETEGPFPLRAALAGAALLRADITEGCPGVPLTLRVRLVDVNNGCRPIAGAWVYVWHCDRDGRYSGYDGMGNPGQSGRSFLRGVQRSGADGTVSFTTIYPGWYEGRITHIHCMAFLASGALKNDSPSMATTQFAFPDRVNAAVYASPLYGKGPNTSVLRLEDDGVFSDGAEAEMLTVFGSVEAGYAAGIVVGVDPTVSNPVEAGPPGGPFGGPPGGPQGGPLGGPGRRPPMPGGAMPLRGGPGPRGGSGGRGGAG</sequence>
<accession>A0ABW7G352</accession>
<proteinExistence type="predicted"/>
<feature type="domain" description="Intradiol ring-cleavage dioxygenases" evidence="2">
    <location>
        <begin position="93"/>
        <end position="180"/>
    </location>
</feature>
<evidence type="ECO:0000313" key="3">
    <source>
        <dbReference type="EMBL" id="MFG6456335.1"/>
    </source>
</evidence>
<dbReference type="Pfam" id="PF00775">
    <property type="entry name" value="Dioxygenase_C"/>
    <property type="match status" value="1"/>
</dbReference>
<comment type="caution">
    <text evidence="3">The sequence shown here is derived from an EMBL/GenBank/DDBJ whole genome shotgun (WGS) entry which is preliminary data.</text>
</comment>
<dbReference type="Gene3D" id="2.60.130.10">
    <property type="entry name" value="Aromatic compound dioxygenase"/>
    <property type="match status" value="1"/>
</dbReference>
<dbReference type="InterPro" id="IPR006311">
    <property type="entry name" value="TAT_signal"/>
</dbReference>
<dbReference type="EMBL" id="JBIGIA010000003">
    <property type="protein sequence ID" value="MFG6456335.1"/>
    <property type="molecule type" value="Genomic_DNA"/>
</dbReference>
<keyword evidence="3" id="KW-0223">Dioxygenase</keyword>
<keyword evidence="3" id="KW-0560">Oxidoreductase</keyword>
<reference evidence="3 4" key="1">
    <citation type="submission" date="2024-09" db="EMBL/GenBank/DDBJ databases">
        <title>Novel species of the genus Pelomonas and Roseateles isolated from streams.</title>
        <authorList>
            <person name="Lu H."/>
        </authorList>
    </citation>
    <scope>NUCLEOTIDE SEQUENCE [LARGE SCALE GENOMIC DNA]</scope>
    <source>
        <strain evidence="3 4">BYS96W</strain>
    </source>
</reference>
<dbReference type="Proteomes" id="UP001606305">
    <property type="component" value="Unassembled WGS sequence"/>
</dbReference>
<feature type="region of interest" description="Disordered" evidence="1">
    <location>
        <begin position="273"/>
        <end position="328"/>
    </location>
</feature>
<dbReference type="InterPro" id="IPR000627">
    <property type="entry name" value="Intradiol_dOase_C"/>
</dbReference>
<evidence type="ECO:0000256" key="1">
    <source>
        <dbReference type="SAM" id="MobiDB-lite"/>
    </source>
</evidence>
<evidence type="ECO:0000259" key="2">
    <source>
        <dbReference type="Pfam" id="PF00775"/>
    </source>
</evidence>
<name>A0ABW7G352_9BURK</name>
<feature type="compositionally biased region" description="Pro residues" evidence="1">
    <location>
        <begin position="279"/>
        <end position="289"/>
    </location>
</feature>
<dbReference type="RefSeq" id="WP_394487062.1">
    <property type="nucleotide sequence ID" value="NZ_JBIGIA010000003.1"/>
</dbReference>
<dbReference type="PROSITE" id="PS51318">
    <property type="entry name" value="TAT"/>
    <property type="match status" value="1"/>
</dbReference>
<evidence type="ECO:0000313" key="4">
    <source>
        <dbReference type="Proteomes" id="UP001606305"/>
    </source>
</evidence>
<dbReference type="PANTHER" id="PTHR34315">
    <property type="match status" value="1"/>
</dbReference>
<dbReference type="CDD" id="cd03457">
    <property type="entry name" value="intradiol_dioxygenase_like"/>
    <property type="match status" value="1"/>
</dbReference>
<gene>
    <name evidence="3" type="ORF">ACG00X_05775</name>
</gene>
<feature type="compositionally biased region" description="Gly residues" evidence="1">
    <location>
        <begin position="290"/>
        <end position="299"/>
    </location>
</feature>